<gene>
    <name evidence="1" type="ORF">CSTERTH_09965</name>
</gene>
<dbReference type="InterPro" id="IPR032466">
    <property type="entry name" value="Metal_Hydrolase"/>
</dbReference>
<dbReference type="InterPro" id="IPR000180">
    <property type="entry name" value="Dipep_AS"/>
</dbReference>
<dbReference type="AlphaFoldDB" id="A0A1B1YF24"/>
<dbReference type="OrthoDB" id="9804920at2"/>
<dbReference type="Proteomes" id="UP000092971">
    <property type="component" value="Chromosome"/>
</dbReference>
<dbReference type="PANTHER" id="PTHR10443">
    <property type="entry name" value="MICROSOMAL DIPEPTIDASE"/>
    <property type="match status" value="1"/>
</dbReference>
<proteinExistence type="predicted"/>
<dbReference type="RefSeq" id="WP_015359719.1">
    <property type="nucleotide sequence ID" value="NZ_CP014672.1"/>
</dbReference>
<dbReference type="Gene3D" id="3.20.20.140">
    <property type="entry name" value="Metal-dependent hydrolases"/>
    <property type="match status" value="1"/>
</dbReference>
<dbReference type="InterPro" id="IPR008257">
    <property type="entry name" value="Pept_M19"/>
</dbReference>
<protein>
    <submittedName>
        <fullName evidence="1">M19 family membrane dipeptidase</fullName>
    </submittedName>
</protein>
<dbReference type="CDD" id="cd01301">
    <property type="entry name" value="rDP_like"/>
    <property type="match status" value="1"/>
</dbReference>
<dbReference type="PANTHER" id="PTHR10443:SF12">
    <property type="entry name" value="DIPEPTIDASE"/>
    <property type="match status" value="1"/>
</dbReference>
<dbReference type="PROSITE" id="PS51365">
    <property type="entry name" value="RENAL_DIPEPTIDASE_2"/>
    <property type="match status" value="1"/>
</dbReference>
<evidence type="ECO:0000313" key="2">
    <source>
        <dbReference type="Proteomes" id="UP000092971"/>
    </source>
</evidence>
<evidence type="ECO:0000313" key="1">
    <source>
        <dbReference type="EMBL" id="ANW99333.1"/>
    </source>
</evidence>
<sequence length="310" mass="34606">MTVVDAHCDSLTRAVNSKKSLVRNDLHWDMERALKYDGFVQVLAVFQNPDRRKPSFDNAMKYIREAERIERQTCFFKLCRSFEDIKNGIEDKKVCGLLGIEGGEALEGKLENLDEFYNAGVRIMTLTWNYANELGDGAEIQRNGGLTEFGRKVVKLMQEKGMIVDISHADIKTFEDCMSISTRPVIASHSNARAVCDHPRNLYDWQIMEIKRTGGVVGINFYAQFINNSKKAGVTSLIRHIEHICEIAGDGAVGIGADFDGMDALPAGIRGVEDLDLVFNELAKLNYSDTAIQKIAGGNFLRVFSDVLSV</sequence>
<dbReference type="SUPFAM" id="SSF51556">
    <property type="entry name" value="Metallo-dependent hydrolases"/>
    <property type="match status" value="1"/>
</dbReference>
<reference evidence="1 2" key="1">
    <citation type="submission" date="2016-02" db="EMBL/GenBank/DDBJ databases">
        <title>Comparison of Clostridium stercorarium subspecies using comparative genomics and transcriptomics.</title>
        <authorList>
            <person name="Schellenberg J."/>
            <person name="Thallinger G."/>
            <person name="Levin D.B."/>
            <person name="Zhang X."/>
            <person name="Alvare G."/>
            <person name="Fristensky B."/>
            <person name="Sparling R."/>
        </authorList>
    </citation>
    <scope>NUCLEOTIDE SEQUENCE [LARGE SCALE GENOMIC DNA]</scope>
    <source>
        <strain evidence="1 2">DSM 2910</strain>
    </source>
</reference>
<name>A0A1B1YF24_THEST</name>
<dbReference type="GO" id="GO:0070573">
    <property type="term" value="F:metallodipeptidase activity"/>
    <property type="evidence" value="ECO:0007669"/>
    <property type="project" value="InterPro"/>
</dbReference>
<accession>A0A1B1YF24</accession>
<dbReference type="GO" id="GO:0006508">
    <property type="term" value="P:proteolysis"/>
    <property type="evidence" value="ECO:0007669"/>
    <property type="project" value="InterPro"/>
</dbReference>
<dbReference type="EMBL" id="CP014672">
    <property type="protein sequence ID" value="ANW99333.1"/>
    <property type="molecule type" value="Genomic_DNA"/>
</dbReference>
<dbReference type="Pfam" id="PF01244">
    <property type="entry name" value="Peptidase_M19"/>
    <property type="match status" value="1"/>
</dbReference>
<dbReference type="PROSITE" id="PS00869">
    <property type="entry name" value="RENAL_DIPEPTIDASE_1"/>
    <property type="match status" value="1"/>
</dbReference>
<organism evidence="1 2">
    <name type="scientific">Thermoclostridium stercorarium subsp. thermolacticum DSM 2910</name>
    <dbReference type="NCBI Taxonomy" id="1121336"/>
    <lineage>
        <taxon>Bacteria</taxon>
        <taxon>Bacillati</taxon>
        <taxon>Bacillota</taxon>
        <taxon>Clostridia</taxon>
        <taxon>Eubacteriales</taxon>
        <taxon>Oscillospiraceae</taxon>
        <taxon>Thermoclostridium</taxon>
    </lineage>
</organism>